<proteinExistence type="predicted"/>
<sequence>MVRNRFEQVDELQPDAINLTLVQKSDGQVGIIHCPKTASPTLPADLTSEEMPIRDAVSGAIELANSKKIAIVVIDGDNIWKKEWGDLWRYDEGED</sequence>
<reference evidence="2" key="1">
    <citation type="journal article" date="2021" name="ISME J.">
        <title>Evolutionary origin and ecological implication of a unique nif island in free-living Bradyrhizobium lineages.</title>
        <authorList>
            <person name="Tao J."/>
        </authorList>
    </citation>
    <scope>NUCLEOTIDE SEQUENCE [LARGE SCALE GENOMIC DNA]</scope>
    <source>
        <strain evidence="2">SZCCT0434</strain>
    </source>
</reference>
<accession>A0ABS5FWW1</accession>
<comment type="caution">
    <text evidence="1">The sequence shown here is derived from an EMBL/GenBank/DDBJ whole genome shotgun (WGS) entry which is preliminary data.</text>
</comment>
<gene>
    <name evidence="1" type="ORF">JQ615_35755</name>
</gene>
<protein>
    <submittedName>
        <fullName evidence="1">Uncharacterized protein</fullName>
    </submittedName>
</protein>
<organism evidence="1 2">
    <name type="scientific">Bradyrhizobium jicamae</name>
    <dbReference type="NCBI Taxonomy" id="280332"/>
    <lineage>
        <taxon>Bacteria</taxon>
        <taxon>Pseudomonadati</taxon>
        <taxon>Pseudomonadota</taxon>
        <taxon>Alphaproteobacteria</taxon>
        <taxon>Hyphomicrobiales</taxon>
        <taxon>Nitrobacteraceae</taxon>
        <taxon>Bradyrhizobium</taxon>
    </lineage>
</organism>
<dbReference type="RefSeq" id="WP_212397254.1">
    <property type="nucleotide sequence ID" value="NZ_JAFCJH010000060.1"/>
</dbReference>
<evidence type="ECO:0000313" key="2">
    <source>
        <dbReference type="Proteomes" id="UP001315278"/>
    </source>
</evidence>
<dbReference type="EMBL" id="JAFCJH010000060">
    <property type="protein sequence ID" value="MBR0800731.1"/>
    <property type="molecule type" value="Genomic_DNA"/>
</dbReference>
<dbReference type="Proteomes" id="UP001315278">
    <property type="component" value="Unassembled WGS sequence"/>
</dbReference>
<keyword evidence="2" id="KW-1185">Reference proteome</keyword>
<name>A0ABS5FWW1_9BRAD</name>
<evidence type="ECO:0000313" key="1">
    <source>
        <dbReference type="EMBL" id="MBR0800731.1"/>
    </source>
</evidence>